<reference evidence="2 3" key="1">
    <citation type="submission" date="2011-01" db="EMBL/GenBank/DDBJ databases">
        <authorList>
            <person name="Weinstock G."/>
            <person name="Sodergren E."/>
            <person name="Clifton S."/>
            <person name="Fulton L."/>
            <person name="Fulton B."/>
            <person name="Courtney L."/>
            <person name="Fronick C."/>
            <person name="Harrison M."/>
            <person name="Strong C."/>
            <person name="Farmer C."/>
            <person name="Delahaunty K."/>
            <person name="Markovic C."/>
            <person name="Hall O."/>
            <person name="Minx P."/>
            <person name="Tomlinson C."/>
            <person name="Mitreva M."/>
            <person name="Hou S."/>
            <person name="Chen J."/>
            <person name="Wollam A."/>
            <person name="Pepin K.H."/>
            <person name="Johnson M."/>
            <person name="Bhonagiri V."/>
            <person name="Zhang X."/>
            <person name="Suruliraj S."/>
            <person name="Warren W."/>
            <person name="Chinwalla A."/>
            <person name="Mardis E.R."/>
            <person name="Wilson R.K."/>
        </authorList>
    </citation>
    <scope>NUCLEOTIDE SEQUENCE [LARGE SCALE GENOMIC DNA]</scope>
    <source>
        <strain evidence="3">DSM 22608 / JCM 16073 / KCTC 15190 / YIT 12066</strain>
    </source>
</reference>
<keyword evidence="3" id="KW-1185">Reference proteome</keyword>
<evidence type="ECO:0000313" key="3">
    <source>
        <dbReference type="Proteomes" id="UP000018458"/>
    </source>
</evidence>
<sequence length="203" mass="22657">MKVEEKSYHGQNTPSEVKEKSHASSEDVKLFERVKNEEKDPKKHFEDKNSNASSQNDLSSIFSSLLNPALNQDKASSINIQQPQDNSIESQDLSKLANELVEKILVSDPKYTSGSEVRLTLGQNSGLSGTEIILRRDLDGLLSVVINAHNQDQFKKLVSVRNDLNRALEKHESSRLRLEINDPENNEEAITDSSLNGPNPFSS</sequence>
<feature type="region of interest" description="Disordered" evidence="1">
    <location>
        <begin position="179"/>
        <end position="203"/>
    </location>
</feature>
<dbReference type="EMBL" id="AEVO01000057">
    <property type="protein sequence ID" value="EFY06998.1"/>
    <property type="molecule type" value="Genomic_DNA"/>
</dbReference>
<evidence type="ECO:0000313" key="2">
    <source>
        <dbReference type="EMBL" id="EFY06998.1"/>
    </source>
</evidence>
<proteinExistence type="predicted"/>
<feature type="region of interest" description="Disordered" evidence="1">
    <location>
        <begin position="1"/>
        <end position="56"/>
    </location>
</feature>
<comment type="caution">
    <text evidence="2">The sequence shown here is derived from an EMBL/GenBank/DDBJ whole genome shotgun (WGS) entry which is preliminary data.</text>
</comment>
<protein>
    <submittedName>
        <fullName evidence="2">Uncharacterized protein</fullName>
    </submittedName>
</protein>
<dbReference type="AlphaFoldDB" id="E8LKG3"/>
<accession>E8LKG3</accession>
<gene>
    <name evidence="2" type="ORF">HMPREF9444_01194</name>
</gene>
<feature type="compositionally biased region" description="Acidic residues" evidence="1">
    <location>
        <begin position="181"/>
        <end position="190"/>
    </location>
</feature>
<dbReference type="HOGENOM" id="CLU_1348342_0_0_6"/>
<evidence type="ECO:0000256" key="1">
    <source>
        <dbReference type="SAM" id="MobiDB-lite"/>
    </source>
</evidence>
<dbReference type="RefSeq" id="WP_009143394.1">
    <property type="nucleotide sequence ID" value="NZ_GL830993.1"/>
</dbReference>
<feature type="compositionally biased region" description="Basic and acidic residues" evidence="1">
    <location>
        <begin position="16"/>
        <end position="49"/>
    </location>
</feature>
<feature type="compositionally biased region" description="Polar residues" evidence="1">
    <location>
        <begin position="191"/>
        <end position="203"/>
    </location>
</feature>
<organism evidence="2 3">
    <name type="scientific">Succinatimonas hippei (strain DSM 22608 / JCM 16073 / KCTC 15190 / YIT 12066)</name>
    <dbReference type="NCBI Taxonomy" id="762983"/>
    <lineage>
        <taxon>Bacteria</taxon>
        <taxon>Pseudomonadati</taxon>
        <taxon>Pseudomonadota</taxon>
        <taxon>Gammaproteobacteria</taxon>
        <taxon>Aeromonadales</taxon>
        <taxon>Succinivibrionaceae</taxon>
        <taxon>Succinatimonas</taxon>
    </lineage>
</organism>
<dbReference type="Proteomes" id="UP000018458">
    <property type="component" value="Unassembled WGS sequence"/>
</dbReference>
<dbReference type="STRING" id="762983.HMPREF9444_01194"/>
<dbReference type="OrthoDB" id="6194386at2"/>
<name>E8LKG3_SUCHY</name>